<evidence type="ECO:0000256" key="4">
    <source>
        <dbReference type="ARBA" id="ARBA00022676"/>
    </source>
</evidence>
<evidence type="ECO:0000256" key="12">
    <source>
        <dbReference type="ARBA" id="ARBA00023180"/>
    </source>
</evidence>
<protein>
    <recommendedName>
        <fullName evidence="13">Hexosyltransferase</fullName>
        <ecNumber evidence="13">2.4.1.-</ecNumber>
    </recommendedName>
</protein>
<keyword evidence="10" id="KW-0443">Lipid metabolism</keyword>
<dbReference type="EC" id="2.4.1.-" evidence="13"/>
<evidence type="ECO:0000313" key="14">
    <source>
        <dbReference type="Ensembl" id="ENSLACP00000009328.1"/>
    </source>
</evidence>
<dbReference type="GO" id="GO:0000139">
    <property type="term" value="C:Golgi membrane"/>
    <property type="evidence" value="ECO:0007669"/>
    <property type="project" value="UniProtKB-SubCell"/>
</dbReference>
<evidence type="ECO:0000256" key="5">
    <source>
        <dbReference type="ARBA" id="ARBA00022679"/>
    </source>
</evidence>
<dbReference type="PANTHER" id="PTHR11214">
    <property type="entry name" value="BETA-1,3-N-ACETYLGLUCOSAMINYLTRANSFERASE"/>
    <property type="match status" value="1"/>
</dbReference>
<keyword evidence="15" id="KW-1185">Reference proteome</keyword>
<keyword evidence="6 13" id="KW-0812">Transmembrane</keyword>
<evidence type="ECO:0000313" key="15">
    <source>
        <dbReference type="Proteomes" id="UP000008672"/>
    </source>
</evidence>
<dbReference type="PANTHER" id="PTHR11214:SF29">
    <property type="entry name" value="BETA-1,3-GALACTOSYLTRANSFERASE 9"/>
    <property type="match status" value="1"/>
</dbReference>
<keyword evidence="12" id="KW-0325">Glycoprotein</keyword>
<dbReference type="AlphaFoldDB" id="H3AI57"/>
<dbReference type="GO" id="GO:0016758">
    <property type="term" value="F:hexosyltransferase activity"/>
    <property type="evidence" value="ECO:0007669"/>
    <property type="project" value="InterPro"/>
</dbReference>
<evidence type="ECO:0000256" key="9">
    <source>
        <dbReference type="ARBA" id="ARBA00023034"/>
    </source>
</evidence>
<dbReference type="GO" id="GO:0006493">
    <property type="term" value="P:protein O-linked glycosylation"/>
    <property type="evidence" value="ECO:0007669"/>
    <property type="project" value="TreeGrafter"/>
</dbReference>
<dbReference type="Ensembl" id="ENSLACT00000009399.1">
    <property type="protein sequence ID" value="ENSLACP00000009328.1"/>
    <property type="gene ID" value="ENSLACG00000008230.1"/>
</dbReference>
<dbReference type="FunFam" id="3.90.550.50:FF:000001">
    <property type="entry name" value="Hexosyltransferase"/>
    <property type="match status" value="1"/>
</dbReference>
<evidence type="ECO:0000256" key="10">
    <source>
        <dbReference type="ARBA" id="ARBA00023098"/>
    </source>
</evidence>
<dbReference type="OMA" id="KWAVPEF"/>
<keyword evidence="4 13" id="KW-0328">Glycosyltransferase</keyword>
<sequence length="359" mass="40764">MKIGTSCVYKKKPSRYLKLLLGFGVVLFLLILLELDFIEEFCCFPNWAIAVTPNWLDPEQDPNVRLGKDSPSSAKALENYLIPNEKACQGHQVFLLTFVVSKPNSFKRREVIRKTWASMREVGGCPLVILFALGQANSSEVQQEIGQESARHRDLVQGNFHDSYQNLTLKTLMILHWKDAFCAEAKFLLKVDHDVFLNFHSLTEHLASLGEDRSGLYLGRIHWHVAPIRDPTSKYYISEFAYPLEVFPNYCSGTAYVLSQDVARRIYLASFQTPFFVLEDVYVGMCAKKIGVSPTHTSMMSGGPRFYFNRCCYKAIFASHGFETSELEAVWHVVADGQDCSALARKLGLMVCKLLTRLF</sequence>
<reference evidence="14" key="3">
    <citation type="submission" date="2025-09" db="UniProtKB">
        <authorList>
            <consortium name="Ensembl"/>
        </authorList>
    </citation>
    <scope>IDENTIFICATION</scope>
</reference>
<dbReference type="Pfam" id="PF01762">
    <property type="entry name" value="Galactosyl_T"/>
    <property type="match status" value="1"/>
</dbReference>
<evidence type="ECO:0000256" key="11">
    <source>
        <dbReference type="ARBA" id="ARBA00023136"/>
    </source>
</evidence>
<keyword evidence="7 13" id="KW-0735">Signal-anchor</keyword>
<keyword evidence="8 13" id="KW-1133">Transmembrane helix</keyword>
<reference evidence="15" key="1">
    <citation type="submission" date="2011-08" db="EMBL/GenBank/DDBJ databases">
        <title>The draft genome of Latimeria chalumnae.</title>
        <authorList>
            <person name="Di Palma F."/>
            <person name="Alfoldi J."/>
            <person name="Johnson J."/>
            <person name="Berlin A."/>
            <person name="Gnerre S."/>
            <person name="Jaffe D."/>
            <person name="MacCallum I."/>
            <person name="Young S."/>
            <person name="Walker B.J."/>
            <person name="Lander E."/>
            <person name="Lindblad-Toh K."/>
        </authorList>
    </citation>
    <scope>NUCLEOTIDE SEQUENCE [LARGE SCALE GENOMIC DNA]</scope>
    <source>
        <strain evidence="15">Wild caught</strain>
    </source>
</reference>
<evidence type="ECO:0000256" key="3">
    <source>
        <dbReference type="ARBA" id="ARBA00008661"/>
    </source>
</evidence>
<dbReference type="Proteomes" id="UP000008672">
    <property type="component" value="Unassembled WGS sequence"/>
</dbReference>
<dbReference type="InParanoid" id="H3AI57"/>
<dbReference type="STRING" id="7897.ENSLACP00000009328"/>
<evidence type="ECO:0000256" key="13">
    <source>
        <dbReference type="RuleBase" id="RU363063"/>
    </source>
</evidence>
<dbReference type="InterPro" id="IPR002659">
    <property type="entry name" value="Glyco_trans_31"/>
</dbReference>
<evidence type="ECO:0000256" key="1">
    <source>
        <dbReference type="ARBA" id="ARBA00004323"/>
    </source>
</evidence>
<keyword evidence="5" id="KW-0808">Transferase</keyword>
<dbReference type="EMBL" id="AFYH01115915">
    <property type="status" value="NOT_ANNOTATED_CDS"/>
    <property type="molecule type" value="Genomic_DNA"/>
</dbReference>
<comment type="similarity">
    <text evidence="3 13">Belongs to the glycosyltransferase 31 family.</text>
</comment>
<keyword evidence="9 13" id="KW-0333">Golgi apparatus</keyword>
<feature type="transmembrane region" description="Helical" evidence="13">
    <location>
        <begin position="16"/>
        <end position="33"/>
    </location>
</feature>
<keyword evidence="11 13" id="KW-0472">Membrane</keyword>
<proteinExistence type="inferred from homology"/>
<evidence type="ECO:0000256" key="2">
    <source>
        <dbReference type="ARBA" id="ARBA00004922"/>
    </source>
</evidence>
<organism evidence="14 15">
    <name type="scientific">Latimeria chalumnae</name>
    <name type="common">Coelacanth</name>
    <dbReference type="NCBI Taxonomy" id="7897"/>
    <lineage>
        <taxon>Eukaryota</taxon>
        <taxon>Metazoa</taxon>
        <taxon>Chordata</taxon>
        <taxon>Craniata</taxon>
        <taxon>Vertebrata</taxon>
        <taxon>Euteleostomi</taxon>
        <taxon>Coelacanthiformes</taxon>
        <taxon>Coelacanthidae</taxon>
        <taxon>Latimeria</taxon>
    </lineage>
</organism>
<dbReference type="HOGENOM" id="CLU_036849_1_1_1"/>
<evidence type="ECO:0000256" key="8">
    <source>
        <dbReference type="ARBA" id="ARBA00022989"/>
    </source>
</evidence>
<dbReference type="eggNOG" id="KOG2287">
    <property type="taxonomic scope" value="Eukaryota"/>
</dbReference>
<gene>
    <name evidence="14" type="primary">B3GALT4</name>
</gene>
<evidence type="ECO:0000256" key="7">
    <source>
        <dbReference type="ARBA" id="ARBA00022968"/>
    </source>
</evidence>
<dbReference type="GeneTree" id="ENSGT00940000161798"/>
<name>H3AI57_LATCH</name>
<reference evidence="14" key="2">
    <citation type="submission" date="2025-08" db="UniProtKB">
        <authorList>
            <consortium name="Ensembl"/>
        </authorList>
    </citation>
    <scope>IDENTIFICATION</scope>
</reference>
<comment type="pathway">
    <text evidence="2">Protein modification; protein glycosylation.</text>
</comment>
<comment type="subcellular location">
    <subcellularLocation>
        <location evidence="1 13">Golgi apparatus membrane</location>
        <topology evidence="1 13">Single-pass type II membrane protein</topology>
    </subcellularLocation>
</comment>
<dbReference type="GO" id="GO:0006629">
    <property type="term" value="P:lipid metabolic process"/>
    <property type="evidence" value="ECO:0007669"/>
    <property type="project" value="UniProtKB-KW"/>
</dbReference>
<dbReference type="Gene3D" id="3.90.550.50">
    <property type="match status" value="1"/>
</dbReference>
<accession>H3AI57</accession>
<dbReference type="Bgee" id="ENSLACG00000008230">
    <property type="expression patterns" value="Expressed in muscle tissue and 6 other cell types or tissues"/>
</dbReference>
<evidence type="ECO:0000256" key="6">
    <source>
        <dbReference type="ARBA" id="ARBA00022692"/>
    </source>
</evidence>